<sequence>MIEFSFTELVLLVWAIGATAAAFHYKEKKVLAAMLLHRVIDNTKLYGDMRDQWLKFKGQNNA</sequence>
<keyword evidence="1" id="KW-0812">Transmembrane</keyword>
<gene>
    <name evidence="2" type="ORF">UFOVP38_54</name>
</gene>
<keyword evidence="1" id="KW-0472">Membrane</keyword>
<organism evidence="2">
    <name type="scientific">uncultured Caudovirales phage</name>
    <dbReference type="NCBI Taxonomy" id="2100421"/>
    <lineage>
        <taxon>Viruses</taxon>
        <taxon>Duplodnaviria</taxon>
        <taxon>Heunggongvirae</taxon>
        <taxon>Uroviricota</taxon>
        <taxon>Caudoviricetes</taxon>
        <taxon>Peduoviridae</taxon>
        <taxon>Maltschvirus</taxon>
        <taxon>Maltschvirus maltsch</taxon>
    </lineage>
</organism>
<accession>A0A6J5T950</accession>
<protein>
    <submittedName>
        <fullName evidence="2">Uncharacterized protein</fullName>
    </submittedName>
</protein>
<name>A0A6J5T950_9CAUD</name>
<feature type="transmembrane region" description="Helical" evidence="1">
    <location>
        <begin position="6"/>
        <end position="25"/>
    </location>
</feature>
<dbReference type="EMBL" id="LR797812">
    <property type="protein sequence ID" value="CAB4240683.1"/>
    <property type="molecule type" value="Genomic_DNA"/>
</dbReference>
<evidence type="ECO:0000256" key="1">
    <source>
        <dbReference type="SAM" id="Phobius"/>
    </source>
</evidence>
<evidence type="ECO:0000313" key="2">
    <source>
        <dbReference type="EMBL" id="CAB4240683.1"/>
    </source>
</evidence>
<reference evidence="2" key="1">
    <citation type="submission" date="2020-05" db="EMBL/GenBank/DDBJ databases">
        <authorList>
            <person name="Chiriac C."/>
            <person name="Salcher M."/>
            <person name="Ghai R."/>
            <person name="Kavagutti S V."/>
        </authorList>
    </citation>
    <scope>NUCLEOTIDE SEQUENCE</scope>
</reference>
<proteinExistence type="predicted"/>
<keyword evidence="1" id="KW-1133">Transmembrane helix</keyword>